<reference evidence="2 4" key="1">
    <citation type="journal article" date="2018" name="Appl. Microbiol. Biotechnol.">
        <title>Co-cultivation of the strictly anaerobic methanogen Methanosarcina barkeri with aerobic methanotrophs in an oxygen-limited membrane bioreactor.</title>
        <authorList>
            <person name="In 't Zandt M.H."/>
            <person name="van den Bosch T.J.M."/>
            <person name="Rijkers R."/>
            <person name="van Kessel M.A.H.J."/>
            <person name="Jetten M.S.M."/>
            <person name="Welte C.U."/>
        </authorList>
    </citation>
    <scope>NUCLEOTIDE SEQUENCE [LARGE SCALE GENOMIC DNA]</scope>
    <source>
        <strain evidence="2 4">DSM 17706</strain>
    </source>
</reference>
<keyword evidence="4" id="KW-1185">Reference proteome</keyword>
<accession>A0A2U1SNU2</accession>
<evidence type="ECO:0000313" key="3">
    <source>
        <dbReference type="EMBL" id="TRL36921.1"/>
    </source>
</evidence>
<evidence type="ECO:0000313" key="2">
    <source>
        <dbReference type="EMBL" id="PWB93270.1"/>
    </source>
</evidence>
<organism evidence="2 4">
    <name type="scientific">Methylosinus sporium</name>
    <dbReference type="NCBI Taxonomy" id="428"/>
    <lineage>
        <taxon>Bacteria</taxon>
        <taxon>Pseudomonadati</taxon>
        <taxon>Pseudomonadota</taxon>
        <taxon>Alphaproteobacteria</taxon>
        <taxon>Hyphomicrobiales</taxon>
        <taxon>Methylocystaceae</taxon>
        <taxon>Methylosinus</taxon>
    </lineage>
</organism>
<protein>
    <submittedName>
        <fullName evidence="2">Uncharacterized protein</fullName>
    </submittedName>
</protein>
<dbReference type="EMBL" id="PUIV01000024">
    <property type="protein sequence ID" value="PWB93270.1"/>
    <property type="molecule type" value="Genomic_DNA"/>
</dbReference>
<dbReference type="AlphaFoldDB" id="A0A2U1SNU2"/>
<evidence type="ECO:0000313" key="4">
    <source>
        <dbReference type="Proteomes" id="UP000245137"/>
    </source>
</evidence>
<evidence type="ECO:0000313" key="5">
    <source>
        <dbReference type="Proteomes" id="UP000316781"/>
    </source>
</evidence>
<gene>
    <name evidence="2" type="ORF">C5689_13800</name>
    <name evidence="3" type="ORF">FM996_03500</name>
</gene>
<dbReference type="RefSeq" id="WP_108917847.1">
    <property type="nucleotide sequence ID" value="NZ_BGJY01000001.1"/>
</dbReference>
<proteinExistence type="predicted"/>
<keyword evidence="1" id="KW-0812">Transmembrane</keyword>
<reference evidence="2" key="2">
    <citation type="submission" date="2018-02" db="EMBL/GenBank/DDBJ databases">
        <authorList>
            <person name="Cohen D.B."/>
            <person name="Kent A.D."/>
        </authorList>
    </citation>
    <scope>NUCLEOTIDE SEQUENCE</scope>
    <source>
        <strain evidence="2">DSM 17706</strain>
    </source>
</reference>
<dbReference type="Proteomes" id="UP000316781">
    <property type="component" value="Unassembled WGS sequence"/>
</dbReference>
<evidence type="ECO:0000256" key="1">
    <source>
        <dbReference type="SAM" id="Phobius"/>
    </source>
</evidence>
<dbReference type="EMBL" id="VJMF01000015">
    <property type="protein sequence ID" value="TRL36921.1"/>
    <property type="molecule type" value="Genomic_DNA"/>
</dbReference>
<feature type="transmembrane region" description="Helical" evidence="1">
    <location>
        <begin position="39"/>
        <end position="58"/>
    </location>
</feature>
<reference evidence="3 5" key="3">
    <citation type="submission" date="2019-07" db="EMBL/GenBank/DDBJ databases">
        <title>Ln-dependent methylotrophs.</title>
        <authorList>
            <person name="Tani A."/>
        </authorList>
    </citation>
    <scope>NUCLEOTIDE SEQUENCE [LARGE SCALE GENOMIC DNA]</scope>
    <source>
        <strain evidence="3 5">SM89A</strain>
    </source>
</reference>
<dbReference type="Proteomes" id="UP000245137">
    <property type="component" value="Unassembled WGS sequence"/>
</dbReference>
<sequence length="60" mass="5952">MAEEDQVDRLMSRNAYIFGGVGAVLGGIMGAGVVGFPAAIGTVIIGALLGGILGSFIVTK</sequence>
<name>A0A2U1SNU2_METSR</name>
<feature type="transmembrane region" description="Helical" evidence="1">
    <location>
        <begin position="15"/>
        <end position="33"/>
    </location>
</feature>
<keyword evidence="1" id="KW-0472">Membrane</keyword>
<comment type="caution">
    <text evidence="2">The sequence shown here is derived from an EMBL/GenBank/DDBJ whole genome shotgun (WGS) entry which is preliminary data.</text>
</comment>
<keyword evidence="1" id="KW-1133">Transmembrane helix</keyword>